<keyword evidence="4 8" id="KW-1003">Cell membrane</keyword>
<reference evidence="10" key="1">
    <citation type="journal article" date="2019" name="Int. J. Syst. Evol. Microbiol.">
        <title>The Global Catalogue of Microorganisms (GCM) 10K type strain sequencing project: providing services to taxonomists for standard genome sequencing and annotation.</title>
        <authorList>
            <consortium name="The Broad Institute Genomics Platform"/>
            <consortium name="The Broad Institute Genome Sequencing Center for Infectious Disease"/>
            <person name="Wu L."/>
            <person name="Ma J."/>
        </authorList>
    </citation>
    <scope>NUCLEOTIDE SEQUENCE [LARGE SCALE GENOMIC DNA]</scope>
    <source>
        <strain evidence="10">CGMCC 1.5362</strain>
    </source>
</reference>
<dbReference type="PANTHER" id="PTHR30003:SF0">
    <property type="entry name" value="GLYCOLATE PERMEASE GLCA-RELATED"/>
    <property type="match status" value="1"/>
</dbReference>
<feature type="transmembrane region" description="Helical" evidence="8">
    <location>
        <begin position="6"/>
        <end position="24"/>
    </location>
</feature>
<evidence type="ECO:0000256" key="6">
    <source>
        <dbReference type="ARBA" id="ARBA00022989"/>
    </source>
</evidence>
<feature type="transmembrane region" description="Helical" evidence="8">
    <location>
        <begin position="105"/>
        <end position="124"/>
    </location>
</feature>
<feature type="transmembrane region" description="Helical" evidence="8">
    <location>
        <begin position="195"/>
        <end position="225"/>
    </location>
</feature>
<evidence type="ECO:0000256" key="7">
    <source>
        <dbReference type="ARBA" id="ARBA00023136"/>
    </source>
</evidence>
<organism evidence="9 10">
    <name type="scientific">Ornithinimicrobium pekingense</name>
    <dbReference type="NCBI Taxonomy" id="384677"/>
    <lineage>
        <taxon>Bacteria</taxon>
        <taxon>Bacillati</taxon>
        <taxon>Actinomycetota</taxon>
        <taxon>Actinomycetes</taxon>
        <taxon>Micrococcales</taxon>
        <taxon>Ornithinimicrobiaceae</taxon>
        <taxon>Ornithinimicrobium</taxon>
    </lineage>
</organism>
<evidence type="ECO:0000256" key="3">
    <source>
        <dbReference type="ARBA" id="ARBA00022448"/>
    </source>
</evidence>
<comment type="function">
    <text evidence="8">Uptake of L-lactate across the membrane. Can also transport D-lactate and glycolate.</text>
</comment>
<feature type="transmembrane region" description="Helical" evidence="8">
    <location>
        <begin position="567"/>
        <end position="586"/>
    </location>
</feature>
<keyword evidence="3 8" id="KW-0813">Transport</keyword>
<evidence type="ECO:0000256" key="2">
    <source>
        <dbReference type="ARBA" id="ARBA00010100"/>
    </source>
</evidence>
<name>A0ABQ2F7U9_9MICO</name>
<evidence type="ECO:0000256" key="1">
    <source>
        <dbReference type="ARBA" id="ARBA00004651"/>
    </source>
</evidence>
<feature type="transmembrane region" description="Helical" evidence="8">
    <location>
        <begin position="237"/>
        <end position="259"/>
    </location>
</feature>
<dbReference type="RefSeq" id="WP_022920713.1">
    <property type="nucleotide sequence ID" value="NZ_BMLB01000002.1"/>
</dbReference>
<dbReference type="InterPro" id="IPR003804">
    <property type="entry name" value="Lactate_perm"/>
</dbReference>
<feature type="transmembrane region" description="Helical" evidence="8">
    <location>
        <begin position="542"/>
        <end position="561"/>
    </location>
</feature>
<feature type="transmembrane region" description="Helical" evidence="8">
    <location>
        <begin position="130"/>
        <end position="150"/>
    </location>
</feature>
<feature type="transmembrane region" description="Helical" evidence="8">
    <location>
        <begin position="374"/>
        <end position="392"/>
    </location>
</feature>
<feature type="transmembrane region" description="Helical" evidence="8">
    <location>
        <begin position="31"/>
        <end position="50"/>
    </location>
</feature>
<keyword evidence="5 8" id="KW-0812">Transmembrane</keyword>
<proteinExistence type="inferred from homology"/>
<evidence type="ECO:0000313" key="9">
    <source>
        <dbReference type="EMBL" id="GGK61807.1"/>
    </source>
</evidence>
<evidence type="ECO:0000256" key="4">
    <source>
        <dbReference type="ARBA" id="ARBA00022475"/>
    </source>
</evidence>
<gene>
    <name evidence="9" type="ORF">GCM10011509_07770</name>
</gene>
<comment type="subcellular location">
    <subcellularLocation>
        <location evidence="1 8">Cell membrane</location>
        <topology evidence="1 8">Multi-pass membrane protein</topology>
    </subcellularLocation>
</comment>
<comment type="caution">
    <text evidence="9">The sequence shown here is derived from an EMBL/GenBank/DDBJ whole genome shotgun (WGS) entry which is preliminary data.</text>
</comment>
<evidence type="ECO:0000313" key="10">
    <source>
        <dbReference type="Proteomes" id="UP000662111"/>
    </source>
</evidence>
<dbReference type="PANTHER" id="PTHR30003">
    <property type="entry name" value="L-LACTATE PERMEASE"/>
    <property type="match status" value="1"/>
</dbReference>
<keyword evidence="6 8" id="KW-1133">Transmembrane helix</keyword>
<sequence>MDNLAVLSLLAIAPIAVVGVLLAGFRWPAKFAMPVGYVVAVVIALLVWQMRPGAVAAATVEGLIIAVTLLYIVFGALLLLSTVIASGAMSTIRAGFTAISPDRRVQAIIIGWLFGSFIEGASGFGTPAAVVAPLLLALGFPAMAAVMVGLIIQSTPVSFGAVGTPMIVGVGQGLAGDPGVAAREQELGLSHLEYVALIASQVSVIHAIAGLLIPLIISVMLTGFFGERRSFAEGLRVWPFALYASVAMTVPYVLVAFLAGPEFPALLGGLIGLALVMFTSSKGFLMPKETFEFGPRASWEERWMGSLDTDHLDDLSRRKMSLPVAWAPYVIIAVLLLATRLIEPLTAALRSENAAVTIPFENIFGTGISTTWQWLYSPGTVFIITCVITYALHRMNARQIRETWTVAGRQILGTAVALLFAVPLVRILIRSGAEFTESGLASMPVTLAEGAAAVAGANWPLISPWIGALGAFVAGSNTVSNLTFALFQFATGNEIGVTPETVVATQAVGGAGGNPVAIHNIVAASATVGLLGREGDLIRKTALVTFYYCLVAGAVGYFMIYGAGLAGIIHTAVLLAILVGTVWWMLNREKSLPPARAHAER</sequence>
<dbReference type="NCBIfam" id="TIGR00795">
    <property type="entry name" value="lctP"/>
    <property type="match status" value="1"/>
</dbReference>
<evidence type="ECO:0000256" key="5">
    <source>
        <dbReference type="ARBA" id="ARBA00022692"/>
    </source>
</evidence>
<evidence type="ECO:0000256" key="8">
    <source>
        <dbReference type="RuleBase" id="RU365092"/>
    </source>
</evidence>
<comment type="similarity">
    <text evidence="2 8">Belongs to the lactate permease family.</text>
</comment>
<feature type="transmembrane region" description="Helical" evidence="8">
    <location>
        <begin position="465"/>
        <end position="487"/>
    </location>
</feature>
<protein>
    <recommendedName>
        <fullName evidence="8">L-lactate permease</fullName>
    </recommendedName>
</protein>
<keyword evidence="7 8" id="KW-0472">Membrane</keyword>
<feature type="transmembrane region" description="Helical" evidence="8">
    <location>
        <begin position="265"/>
        <end position="285"/>
    </location>
</feature>
<dbReference type="EMBL" id="BMLB01000002">
    <property type="protein sequence ID" value="GGK61807.1"/>
    <property type="molecule type" value="Genomic_DNA"/>
</dbReference>
<keyword evidence="10" id="KW-1185">Reference proteome</keyword>
<accession>A0ABQ2F7U9</accession>
<dbReference type="Proteomes" id="UP000662111">
    <property type="component" value="Unassembled WGS sequence"/>
</dbReference>
<dbReference type="Pfam" id="PF02652">
    <property type="entry name" value="Lactate_perm"/>
    <property type="match status" value="1"/>
</dbReference>
<feature type="transmembrane region" description="Helical" evidence="8">
    <location>
        <begin position="412"/>
        <end position="429"/>
    </location>
</feature>
<feature type="transmembrane region" description="Helical" evidence="8">
    <location>
        <begin position="324"/>
        <end position="342"/>
    </location>
</feature>
<feature type="transmembrane region" description="Helical" evidence="8">
    <location>
        <begin position="62"/>
        <end position="84"/>
    </location>
</feature>